<dbReference type="RefSeq" id="WP_039256011.1">
    <property type="nucleotide sequence ID" value="NZ_JENJ01000056.1"/>
</dbReference>
<dbReference type="EMBL" id="JENJ01000056">
    <property type="protein sequence ID" value="KGM94826.1"/>
    <property type="molecule type" value="Genomic_DNA"/>
</dbReference>
<dbReference type="AlphaFoldDB" id="A0A0A0I3D1"/>
<dbReference type="Proteomes" id="UP000030012">
    <property type="component" value="Unassembled WGS sequence"/>
</dbReference>
<evidence type="ECO:0000313" key="1">
    <source>
        <dbReference type="EMBL" id="KGM94826.1"/>
    </source>
</evidence>
<organism evidence="1 2">
    <name type="scientific">Clostridium novyi A str. 4552</name>
    <dbReference type="NCBI Taxonomy" id="1444289"/>
    <lineage>
        <taxon>Bacteria</taxon>
        <taxon>Bacillati</taxon>
        <taxon>Bacillota</taxon>
        <taxon>Clostridia</taxon>
        <taxon>Eubacteriales</taxon>
        <taxon>Clostridiaceae</taxon>
        <taxon>Clostridium</taxon>
    </lineage>
</organism>
<reference evidence="1 2" key="1">
    <citation type="submission" date="2014-01" db="EMBL/GenBank/DDBJ databases">
        <title>Plasmidome dynamics in the species complex Clostridium novyi sensu lato converts strains of independent lineages into distinctly different pathogens.</title>
        <authorList>
            <person name="Skarin H."/>
            <person name="Segerman B."/>
        </authorList>
    </citation>
    <scope>NUCLEOTIDE SEQUENCE [LARGE SCALE GENOMIC DNA]</scope>
    <source>
        <strain evidence="1 2">4552</strain>
    </source>
</reference>
<name>A0A0A0I3D1_CLONO</name>
<gene>
    <name evidence="1" type="ORF">Z968_10740</name>
</gene>
<protein>
    <submittedName>
        <fullName evidence="1">Uncharacterized protein</fullName>
    </submittedName>
</protein>
<sequence length="81" mass="9833">MTKQEFMEKCAIEIKKEINSTDEIVFKLFKNIEDNFYNMDYLVKKDLDARIYNYSYLKNIDKFLSNSTYLHQEMCKAIQQL</sequence>
<accession>A0A0A0I3D1</accession>
<evidence type="ECO:0000313" key="2">
    <source>
        <dbReference type="Proteomes" id="UP000030012"/>
    </source>
</evidence>
<comment type="caution">
    <text evidence="1">The sequence shown here is derived from an EMBL/GenBank/DDBJ whole genome shotgun (WGS) entry which is preliminary data.</text>
</comment>
<proteinExistence type="predicted"/>